<gene>
    <name evidence="1" type="ORF">AWB77_03362</name>
</gene>
<proteinExistence type="predicted"/>
<organism evidence="1 2">
    <name type="scientific">Caballeronia fortuita</name>
    <dbReference type="NCBI Taxonomy" id="1777138"/>
    <lineage>
        <taxon>Bacteria</taxon>
        <taxon>Pseudomonadati</taxon>
        <taxon>Pseudomonadota</taxon>
        <taxon>Betaproteobacteria</taxon>
        <taxon>Burkholderiales</taxon>
        <taxon>Burkholderiaceae</taxon>
        <taxon>Caballeronia</taxon>
    </lineage>
</organism>
<accession>A0A158BXB4</accession>
<reference evidence="1" key="1">
    <citation type="submission" date="2016-01" db="EMBL/GenBank/DDBJ databases">
        <authorList>
            <person name="Peeters C."/>
        </authorList>
    </citation>
    <scope>NUCLEOTIDE SEQUENCE</scope>
    <source>
        <strain evidence="1">LMG 29320</strain>
    </source>
</reference>
<protein>
    <submittedName>
        <fullName evidence="1">Uncharacterized protein</fullName>
    </submittedName>
</protein>
<dbReference type="EMBL" id="FCNX02000008">
    <property type="protein sequence ID" value="SAK74715.1"/>
    <property type="molecule type" value="Genomic_DNA"/>
</dbReference>
<comment type="caution">
    <text evidence="1">The sequence shown here is derived from an EMBL/GenBank/DDBJ whole genome shotgun (WGS) entry which is preliminary data.</text>
</comment>
<name>A0A158BXB4_9BURK</name>
<dbReference type="AlphaFoldDB" id="A0A158BXB4"/>
<dbReference type="Proteomes" id="UP000054903">
    <property type="component" value="Unassembled WGS sequence"/>
</dbReference>
<dbReference type="RefSeq" id="WP_157694824.1">
    <property type="nucleotide sequence ID" value="NZ_FCNX02000008.1"/>
</dbReference>
<evidence type="ECO:0000313" key="1">
    <source>
        <dbReference type="EMBL" id="SAK74715.1"/>
    </source>
</evidence>
<evidence type="ECO:0000313" key="2">
    <source>
        <dbReference type="Proteomes" id="UP000054903"/>
    </source>
</evidence>
<sequence length="218" mass="24184">MASWIRLLRRLVDEKKFLTGMGICIIALGLQGVLYAKSLPGQREHALIRNGAQNCSFDFIDPYRGWMSGNDYVAYNLPYNKTRIGNFSINFECISSADTKLIRAYTVARYDQQEQRWEADFSGLSESDRNLLAPVTKWLSVEAVNSSGFGALQDLVTGDPEIRSTSLGFCLLHPPVALCGSAPVVAIPFHDKVGVLPMVLKVIESIEFVDAPVENDNH</sequence>
<dbReference type="OrthoDB" id="6545863at2"/>
<keyword evidence="2" id="KW-1185">Reference proteome</keyword>